<dbReference type="InterPro" id="IPR057983">
    <property type="entry name" value="NAA35-like_N"/>
</dbReference>
<dbReference type="OrthoDB" id="269405at2759"/>
<evidence type="ECO:0000259" key="2">
    <source>
        <dbReference type="Pfam" id="PF04112"/>
    </source>
</evidence>
<feature type="domain" description="NAA35-like N-terminal" evidence="2">
    <location>
        <begin position="52"/>
        <end position="123"/>
    </location>
</feature>
<dbReference type="InterPro" id="IPR007244">
    <property type="entry name" value="Naa35_N"/>
</dbReference>
<feature type="region of interest" description="Disordered" evidence="1">
    <location>
        <begin position="1"/>
        <end position="31"/>
    </location>
</feature>
<evidence type="ECO:0000256" key="1">
    <source>
        <dbReference type="SAM" id="MobiDB-lite"/>
    </source>
</evidence>
<protein>
    <recommendedName>
        <fullName evidence="2">NAA35-like N-terminal domain-containing protein</fullName>
    </recommendedName>
</protein>
<dbReference type="Proteomes" id="UP000218231">
    <property type="component" value="Unassembled WGS sequence"/>
</dbReference>
<gene>
    <name evidence="3" type="ORF">WR25_22322</name>
</gene>
<organism evidence="3 4">
    <name type="scientific">Diploscapter pachys</name>
    <dbReference type="NCBI Taxonomy" id="2018661"/>
    <lineage>
        <taxon>Eukaryota</taxon>
        <taxon>Metazoa</taxon>
        <taxon>Ecdysozoa</taxon>
        <taxon>Nematoda</taxon>
        <taxon>Chromadorea</taxon>
        <taxon>Rhabditida</taxon>
        <taxon>Rhabditina</taxon>
        <taxon>Rhabditomorpha</taxon>
        <taxon>Rhabditoidea</taxon>
        <taxon>Rhabditidae</taxon>
        <taxon>Diploscapter</taxon>
    </lineage>
</organism>
<dbReference type="PANTHER" id="PTHR21373:SF0">
    <property type="entry name" value="N-ALPHA-ACETYLTRANSFERASE 35, NATC AUXILIARY SUBUNIT"/>
    <property type="match status" value="1"/>
</dbReference>
<reference evidence="3 4" key="1">
    <citation type="journal article" date="2017" name="Curr. Biol.">
        <title>Genome architecture and evolution of a unichromosomal asexual nematode.</title>
        <authorList>
            <person name="Fradin H."/>
            <person name="Zegar C."/>
            <person name="Gutwein M."/>
            <person name="Lucas J."/>
            <person name="Kovtun M."/>
            <person name="Corcoran D."/>
            <person name="Baugh L.R."/>
            <person name="Kiontke K."/>
            <person name="Gunsalus K."/>
            <person name="Fitch D.H."/>
            <person name="Piano F."/>
        </authorList>
    </citation>
    <scope>NUCLEOTIDE SEQUENCE [LARGE SCALE GENOMIC DNA]</scope>
    <source>
        <strain evidence="3">PF1309</strain>
    </source>
</reference>
<dbReference type="Pfam" id="PF04112">
    <property type="entry name" value="Mak10"/>
    <property type="match status" value="1"/>
</dbReference>
<proteinExistence type="predicted"/>
<evidence type="ECO:0000313" key="3">
    <source>
        <dbReference type="EMBL" id="PAV79877.1"/>
    </source>
</evidence>
<dbReference type="EMBL" id="LIAE01007359">
    <property type="protein sequence ID" value="PAV79877.1"/>
    <property type="molecule type" value="Genomic_DNA"/>
</dbReference>
<feature type="compositionally biased region" description="Basic and acidic residues" evidence="1">
    <location>
        <begin position="1"/>
        <end position="10"/>
    </location>
</feature>
<dbReference type="PANTHER" id="PTHR21373">
    <property type="entry name" value="GLUCOSE REPRESSIBLE PROTEIN MAK10"/>
    <property type="match status" value="1"/>
</dbReference>
<keyword evidence="4" id="KW-1185">Reference proteome</keyword>
<dbReference type="GO" id="GO:0031417">
    <property type="term" value="C:NatC complex"/>
    <property type="evidence" value="ECO:0007669"/>
    <property type="project" value="InterPro"/>
</dbReference>
<accession>A0A2A2L1A0</accession>
<dbReference type="AlphaFoldDB" id="A0A2A2L1A0"/>
<name>A0A2A2L1A0_9BILA</name>
<evidence type="ECO:0000313" key="4">
    <source>
        <dbReference type="Proteomes" id="UP000218231"/>
    </source>
</evidence>
<dbReference type="STRING" id="2018661.A0A2A2L1A0"/>
<sequence>MSEEQDRNEGRPCGFVEEQERPAPPMGAPKQDVTQQFFRDCHKLDVGCVMIYNNFPMLDLMSAVELMDPKMDMGMSRMKKHIGLDVCVQQGLYSSNWKEQLTIIDATLSCLVSYLEGQNIAQTEDFNMLLPYAVTSQVTHAEAVELIKREVKDLGYAAQARKLI</sequence>
<comment type="caution">
    <text evidence="3">The sequence shown here is derived from an EMBL/GenBank/DDBJ whole genome shotgun (WGS) entry which is preliminary data.</text>
</comment>